<reference evidence="1" key="1">
    <citation type="submission" date="2017-12" db="EMBL/GenBank/DDBJ databases">
        <authorList>
            <person name="Katneni V.K."/>
            <person name="Shekhar M.S."/>
            <person name="Otta S.K."/>
            <person name="Karthic K."/>
            <person name="Jangam A.K."/>
            <person name="Gopikrishna G."/>
            <person name="Vijayan K.K."/>
        </authorList>
    </citation>
    <scope>NUCLEOTIDE SEQUENCE [LARGE SCALE GENOMIC DNA]</scope>
    <source>
        <strain evidence="1">IN_AP4RU</strain>
    </source>
</reference>
<accession>A0A2I6SCA4</accession>
<organism evidence="1">
    <name type="scientific">White spot syndrome virus</name>
    <dbReference type="NCBI Taxonomy" id="342409"/>
    <lineage>
        <taxon>Viruses</taxon>
        <taxon>Viruses incertae sedis</taxon>
        <taxon>Naldaviricetes</taxon>
        <taxon>Nimaviridae</taxon>
        <taxon>Whispovirus</taxon>
    </lineage>
</organism>
<name>A0A2I6SCA4_9VIRU</name>
<proteinExistence type="predicted"/>
<dbReference type="EMBL" id="MG702567">
    <property type="protein sequence ID" value="AUO15187.1"/>
    <property type="molecule type" value="Genomic_DNA"/>
</dbReference>
<reference evidence="1" key="2">
    <citation type="journal article" date="2018" name="Genome Announc.">
        <title>First Report of a Complete Genome Sequence of White spot syndrome virus from India.</title>
        <authorList>
            <person name="Vinaya Kumar K."/>
            <person name="Shekhar M.S."/>
            <person name="Otta S.K."/>
            <person name="Karthic K."/>
            <person name="Ashok Kumar J."/>
            <person name="Gopikrishna G."/>
            <person name="Vijayan K.K."/>
        </authorList>
    </citation>
    <scope>NUCLEOTIDE SEQUENCE</scope>
    <source>
        <strain evidence="1">IN_AP4RU</strain>
    </source>
</reference>
<dbReference type="Proteomes" id="UP000267352">
    <property type="component" value="Segment"/>
</dbReference>
<evidence type="ECO:0000313" key="1">
    <source>
        <dbReference type="EMBL" id="AUO15187.1"/>
    </source>
</evidence>
<sequence length="62" mass="7291">MIKSAVEETSQDIYLSTGVFVPKQQQQQRQQQQQQFPLSNLLLSLLHHRHLSRFNNLLTKDT</sequence>
<protein>
    <submittedName>
        <fullName evidence="1">WSSV415</fullName>
    </submittedName>
</protein>